<gene>
    <name evidence="3" type="ORF">JJB09_05785</name>
</gene>
<keyword evidence="1" id="KW-0472">Membrane</keyword>
<evidence type="ECO:0000313" key="3">
    <source>
        <dbReference type="EMBL" id="MBL0371532.1"/>
    </source>
</evidence>
<dbReference type="Proteomes" id="UP000633219">
    <property type="component" value="Unassembled WGS sequence"/>
</dbReference>
<comment type="caution">
    <text evidence="3">The sequence shown here is derived from an EMBL/GenBank/DDBJ whole genome shotgun (WGS) entry which is preliminary data.</text>
</comment>
<dbReference type="InterPro" id="IPR050768">
    <property type="entry name" value="UPF0353/GerABKA_families"/>
</dbReference>
<keyword evidence="1" id="KW-1133">Transmembrane helix</keyword>
<dbReference type="EMBL" id="JAEQNC010000003">
    <property type="protein sequence ID" value="MBL0371532.1"/>
    <property type="molecule type" value="Genomic_DNA"/>
</dbReference>
<dbReference type="RefSeq" id="WP_201654520.1">
    <property type="nucleotide sequence ID" value="NZ_JAEQNC010000003.1"/>
</dbReference>
<dbReference type="AlphaFoldDB" id="A0A936YRZ5"/>
<name>A0A936YRZ5_9HYPH</name>
<dbReference type="SMART" id="SM00327">
    <property type="entry name" value="VWA"/>
    <property type="match status" value="1"/>
</dbReference>
<sequence>MYQLDLPWLLVLLPLPLLVWWLVPPYKEETASVRLPFFREVIEASGIEPGSGSLVRRRSWLQTIVVTIGWCLLVLALARPQYIEPPLVKTEPQRDLMLAMDLSQSMDTRDFPGPDGQTDTRIAAVRKVVADFVAKRSGDRIGLIAFGDAPYPLVPFTMDHRTVQSMISDTVPGMAGPRTALGDAIGLSIKMFEKSAAPEKVLILLTDGNDTASRMPPTKAADIAKQQGITIHTVGIGDEKATGENRLDIGTLKAMADKTGGRFFLGSDQKGLAEIYATLDTITPANQKTLSWRPRIELYHYPLGAALALAMLFVAVSQFAANMMARRPTPGPATMEPAA</sequence>
<evidence type="ECO:0000256" key="1">
    <source>
        <dbReference type="SAM" id="Phobius"/>
    </source>
</evidence>
<dbReference type="PANTHER" id="PTHR22550:SF18">
    <property type="entry name" value="VWFA DOMAIN-CONTAINING PROTEIN"/>
    <property type="match status" value="1"/>
</dbReference>
<dbReference type="InterPro" id="IPR033881">
    <property type="entry name" value="vWA_BatA_type"/>
</dbReference>
<keyword evidence="1" id="KW-0812">Transmembrane</keyword>
<accession>A0A936YRZ5</accession>
<keyword evidence="4" id="KW-1185">Reference proteome</keyword>
<evidence type="ECO:0000313" key="4">
    <source>
        <dbReference type="Proteomes" id="UP000633219"/>
    </source>
</evidence>
<reference evidence="3" key="1">
    <citation type="submission" date="2021-01" db="EMBL/GenBank/DDBJ databases">
        <title>Rhizobium sp. strain KVB221 16S ribosomal RNA gene Genome sequencing and assembly.</title>
        <authorList>
            <person name="Kang M."/>
        </authorList>
    </citation>
    <scope>NUCLEOTIDE SEQUENCE</scope>
    <source>
        <strain evidence="3">KVB221</strain>
    </source>
</reference>
<dbReference type="InterPro" id="IPR002035">
    <property type="entry name" value="VWF_A"/>
</dbReference>
<organism evidence="3 4">
    <name type="scientific">Rhizobium setariae</name>
    <dbReference type="NCBI Taxonomy" id="2801340"/>
    <lineage>
        <taxon>Bacteria</taxon>
        <taxon>Pseudomonadati</taxon>
        <taxon>Pseudomonadota</taxon>
        <taxon>Alphaproteobacteria</taxon>
        <taxon>Hyphomicrobiales</taxon>
        <taxon>Rhizobiaceae</taxon>
        <taxon>Rhizobium/Agrobacterium group</taxon>
        <taxon>Rhizobium</taxon>
    </lineage>
</organism>
<dbReference type="InterPro" id="IPR036465">
    <property type="entry name" value="vWFA_dom_sf"/>
</dbReference>
<dbReference type="PROSITE" id="PS50234">
    <property type="entry name" value="VWFA"/>
    <property type="match status" value="1"/>
</dbReference>
<feature type="domain" description="VWFA" evidence="2">
    <location>
        <begin position="95"/>
        <end position="279"/>
    </location>
</feature>
<evidence type="ECO:0000259" key="2">
    <source>
        <dbReference type="PROSITE" id="PS50234"/>
    </source>
</evidence>
<feature type="transmembrane region" description="Helical" evidence="1">
    <location>
        <begin position="6"/>
        <end position="23"/>
    </location>
</feature>
<dbReference type="CDD" id="cd01467">
    <property type="entry name" value="vWA_BatA_type"/>
    <property type="match status" value="1"/>
</dbReference>
<dbReference type="SUPFAM" id="SSF53300">
    <property type="entry name" value="vWA-like"/>
    <property type="match status" value="1"/>
</dbReference>
<protein>
    <submittedName>
        <fullName evidence="3">VWA domain-containing protein</fullName>
    </submittedName>
</protein>
<dbReference type="Gene3D" id="3.40.50.410">
    <property type="entry name" value="von Willebrand factor, type A domain"/>
    <property type="match status" value="1"/>
</dbReference>
<feature type="transmembrane region" description="Helical" evidence="1">
    <location>
        <begin position="60"/>
        <end position="78"/>
    </location>
</feature>
<dbReference type="PANTHER" id="PTHR22550">
    <property type="entry name" value="SPORE GERMINATION PROTEIN"/>
    <property type="match status" value="1"/>
</dbReference>
<proteinExistence type="predicted"/>
<feature type="transmembrane region" description="Helical" evidence="1">
    <location>
        <begin position="298"/>
        <end position="321"/>
    </location>
</feature>
<dbReference type="Pfam" id="PF00092">
    <property type="entry name" value="VWA"/>
    <property type="match status" value="1"/>
</dbReference>